<organism evidence="2 3">
    <name type="scientific">Acanthoscelides obtectus</name>
    <name type="common">Bean weevil</name>
    <name type="synonym">Bruchus obtectus</name>
    <dbReference type="NCBI Taxonomy" id="200917"/>
    <lineage>
        <taxon>Eukaryota</taxon>
        <taxon>Metazoa</taxon>
        <taxon>Ecdysozoa</taxon>
        <taxon>Arthropoda</taxon>
        <taxon>Hexapoda</taxon>
        <taxon>Insecta</taxon>
        <taxon>Pterygota</taxon>
        <taxon>Neoptera</taxon>
        <taxon>Endopterygota</taxon>
        <taxon>Coleoptera</taxon>
        <taxon>Polyphaga</taxon>
        <taxon>Cucujiformia</taxon>
        <taxon>Chrysomeloidea</taxon>
        <taxon>Chrysomelidae</taxon>
        <taxon>Bruchinae</taxon>
        <taxon>Bruchini</taxon>
        <taxon>Acanthoscelides</taxon>
    </lineage>
</organism>
<name>A0A9P0NWL0_ACAOB</name>
<evidence type="ECO:0000256" key="1">
    <source>
        <dbReference type="SAM" id="MobiDB-lite"/>
    </source>
</evidence>
<keyword evidence="3" id="KW-1185">Reference proteome</keyword>
<protein>
    <submittedName>
        <fullName evidence="2">Uncharacterized protein</fullName>
    </submittedName>
</protein>
<dbReference type="AlphaFoldDB" id="A0A9P0NWL0"/>
<dbReference type="EMBL" id="CAKOFQ010006682">
    <property type="protein sequence ID" value="CAH1959469.1"/>
    <property type="molecule type" value="Genomic_DNA"/>
</dbReference>
<proteinExistence type="predicted"/>
<gene>
    <name evidence="2" type="ORF">ACAOBT_LOCUS3188</name>
</gene>
<sequence>MSTKVKLVELEIYELTPVAPNVQQNPGGNGHNSNGDGNSMDNLLGERDPHLWGARKHRHVPSGVDCGRLDALSKSGSCVGEHFCKIYALKE</sequence>
<evidence type="ECO:0000313" key="3">
    <source>
        <dbReference type="Proteomes" id="UP001152888"/>
    </source>
</evidence>
<evidence type="ECO:0000313" key="2">
    <source>
        <dbReference type="EMBL" id="CAH1959469.1"/>
    </source>
</evidence>
<accession>A0A9P0NWL0</accession>
<dbReference type="Proteomes" id="UP001152888">
    <property type="component" value="Unassembled WGS sequence"/>
</dbReference>
<feature type="compositionally biased region" description="Low complexity" evidence="1">
    <location>
        <begin position="31"/>
        <end position="42"/>
    </location>
</feature>
<feature type="region of interest" description="Disordered" evidence="1">
    <location>
        <begin position="18"/>
        <end position="47"/>
    </location>
</feature>
<reference evidence="2" key="1">
    <citation type="submission" date="2022-03" db="EMBL/GenBank/DDBJ databases">
        <authorList>
            <person name="Sayadi A."/>
        </authorList>
    </citation>
    <scope>NUCLEOTIDE SEQUENCE</scope>
</reference>
<comment type="caution">
    <text evidence="2">The sequence shown here is derived from an EMBL/GenBank/DDBJ whole genome shotgun (WGS) entry which is preliminary data.</text>
</comment>